<proteinExistence type="inferred from homology"/>
<evidence type="ECO:0000256" key="6">
    <source>
        <dbReference type="PIRNR" id="PIRNR002889"/>
    </source>
</evidence>
<comment type="subunit">
    <text evidence="6">The basal body constitutes a major portion of the flagellar organelle and consists of a number of rings mounted on a central rod.</text>
</comment>
<keyword evidence="8" id="KW-0966">Cell projection</keyword>
<dbReference type="InterPro" id="IPR019776">
    <property type="entry name" value="Flagellar_basal_body_rod_CS"/>
</dbReference>
<dbReference type="PANTHER" id="PTHR30435:SF12">
    <property type="entry name" value="FLAGELLAR BASAL BODY ROD PROTEIN FLGB"/>
    <property type="match status" value="1"/>
</dbReference>
<dbReference type="Proteomes" id="UP000612361">
    <property type="component" value="Unassembled WGS sequence"/>
</dbReference>
<reference evidence="8" key="1">
    <citation type="submission" date="2020-08" db="EMBL/GenBank/DDBJ databases">
        <title>Novel species isolated from subtropical streams in China.</title>
        <authorList>
            <person name="Lu H."/>
        </authorList>
    </citation>
    <scope>NUCLEOTIDE SEQUENCE</scope>
    <source>
        <strain evidence="8">CY7W</strain>
    </source>
</reference>
<dbReference type="AlphaFoldDB" id="A0A923KSL0"/>
<protein>
    <recommendedName>
        <fullName evidence="3 6">Flagellar basal body rod protein FlgB</fullName>
    </recommendedName>
</protein>
<evidence type="ECO:0000313" key="9">
    <source>
        <dbReference type="Proteomes" id="UP000612361"/>
    </source>
</evidence>
<sequence length="135" mass="14952">MVNKLDEFMRFHETALSLRGQRQQLLASNIANADTPNYKAKDIDFATTLTNTLHLNSNQAAPVVERTDARHLGLKNSLGEAPTLYRGNGQGNIDGNTVDMDAERNAFTDNAVRYEASITMINMQIRNMLAAIQGQ</sequence>
<dbReference type="PROSITE" id="PS00588">
    <property type="entry name" value="FLAGELLA_BB_ROD"/>
    <property type="match status" value="1"/>
</dbReference>
<dbReference type="InterPro" id="IPR006300">
    <property type="entry name" value="FlgB"/>
</dbReference>
<evidence type="ECO:0000256" key="4">
    <source>
        <dbReference type="ARBA" id="ARBA00023143"/>
    </source>
</evidence>
<evidence type="ECO:0000259" key="7">
    <source>
        <dbReference type="Pfam" id="PF00460"/>
    </source>
</evidence>
<accession>A0A923KSL0</accession>
<dbReference type="RefSeq" id="WP_186880632.1">
    <property type="nucleotide sequence ID" value="NZ_JACOGG010000005.1"/>
</dbReference>
<keyword evidence="8" id="KW-0969">Cilium</keyword>
<dbReference type="GO" id="GO:0071973">
    <property type="term" value="P:bacterial-type flagellum-dependent cell motility"/>
    <property type="evidence" value="ECO:0007669"/>
    <property type="project" value="InterPro"/>
</dbReference>
<dbReference type="InterPro" id="IPR001444">
    <property type="entry name" value="Flag_bb_rod_N"/>
</dbReference>
<dbReference type="PANTHER" id="PTHR30435">
    <property type="entry name" value="FLAGELLAR PROTEIN"/>
    <property type="match status" value="1"/>
</dbReference>
<organism evidence="8 9">
    <name type="scientific">Undibacterium rugosum</name>
    <dbReference type="NCBI Taxonomy" id="2762291"/>
    <lineage>
        <taxon>Bacteria</taxon>
        <taxon>Pseudomonadati</taxon>
        <taxon>Pseudomonadota</taxon>
        <taxon>Betaproteobacteria</taxon>
        <taxon>Burkholderiales</taxon>
        <taxon>Oxalobacteraceae</taxon>
        <taxon>Undibacterium</taxon>
    </lineage>
</organism>
<evidence type="ECO:0000256" key="5">
    <source>
        <dbReference type="ARBA" id="ARBA00024934"/>
    </source>
</evidence>
<comment type="function">
    <text evidence="5 6">Structural component of flagellum, the bacterial motility apparatus. Part of the rod structure of flagellar basal body.</text>
</comment>
<dbReference type="EMBL" id="JACOGG010000005">
    <property type="protein sequence ID" value="MBC3935044.1"/>
    <property type="molecule type" value="Genomic_DNA"/>
</dbReference>
<gene>
    <name evidence="8" type="primary">flgB</name>
    <name evidence="8" type="ORF">H8K47_06695</name>
</gene>
<name>A0A923KSL0_9BURK</name>
<evidence type="ECO:0000313" key="8">
    <source>
        <dbReference type="EMBL" id="MBC3935044.1"/>
    </source>
</evidence>
<feature type="domain" description="Flagellar basal body rod protein N-terminal" evidence="7">
    <location>
        <begin position="9"/>
        <end position="39"/>
    </location>
</feature>
<comment type="similarity">
    <text evidence="2 6">Belongs to the flagella basal body rod proteins family.</text>
</comment>
<dbReference type="GO" id="GO:0030694">
    <property type="term" value="C:bacterial-type flagellum basal body, rod"/>
    <property type="evidence" value="ECO:0007669"/>
    <property type="project" value="InterPro"/>
</dbReference>
<keyword evidence="4 6" id="KW-0975">Bacterial flagellum</keyword>
<dbReference type="NCBIfam" id="TIGR01396">
    <property type="entry name" value="FlgB"/>
    <property type="match status" value="1"/>
</dbReference>
<evidence type="ECO:0000256" key="1">
    <source>
        <dbReference type="ARBA" id="ARBA00004117"/>
    </source>
</evidence>
<keyword evidence="8" id="KW-0282">Flagellum</keyword>
<comment type="caution">
    <text evidence="8">The sequence shown here is derived from an EMBL/GenBank/DDBJ whole genome shotgun (WGS) entry which is preliminary data.</text>
</comment>
<evidence type="ECO:0000256" key="3">
    <source>
        <dbReference type="ARBA" id="ARBA00014376"/>
    </source>
</evidence>
<dbReference type="PIRSF" id="PIRSF002889">
    <property type="entry name" value="Rod_FlgB"/>
    <property type="match status" value="1"/>
</dbReference>
<evidence type="ECO:0000256" key="2">
    <source>
        <dbReference type="ARBA" id="ARBA00009677"/>
    </source>
</evidence>
<comment type="subcellular location">
    <subcellularLocation>
        <location evidence="1 6">Bacterial flagellum basal body</location>
    </subcellularLocation>
</comment>
<dbReference type="Pfam" id="PF00460">
    <property type="entry name" value="Flg_bb_rod"/>
    <property type="match status" value="1"/>
</dbReference>
<keyword evidence="9" id="KW-1185">Reference proteome</keyword>